<gene>
    <name evidence="11" type="ORF">BS50DRAFT_518625</name>
</gene>
<keyword evidence="4 9" id="KW-0732">Signal</keyword>
<dbReference type="InterPro" id="IPR011050">
    <property type="entry name" value="Pectin_lyase_fold/virulence"/>
</dbReference>
<reference evidence="11 12" key="1">
    <citation type="journal article" date="2018" name="Front. Microbiol.">
        <title>Genome-Wide Analysis of Corynespora cassiicola Leaf Fall Disease Putative Effectors.</title>
        <authorList>
            <person name="Lopez D."/>
            <person name="Ribeiro S."/>
            <person name="Label P."/>
            <person name="Fumanal B."/>
            <person name="Venisse J.S."/>
            <person name="Kohler A."/>
            <person name="de Oliveira R.R."/>
            <person name="Labutti K."/>
            <person name="Lipzen A."/>
            <person name="Lail K."/>
            <person name="Bauer D."/>
            <person name="Ohm R.A."/>
            <person name="Barry K.W."/>
            <person name="Spatafora J."/>
            <person name="Grigoriev I.V."/>
            <person name="Martin F.M."/>
            <person name="Pujade-Renaud V."/>
        </authorList>
    </citation>
    <scope>NUCLEOTIDE SEQUENCE [LARGE SCALE GENOMIC DNA]</scope>
    <source>
        <strain evidence="11 12">Philippines</strain>
    </source>
</reference>
<dbReference type="InterPro" id="IPR002022">
    <property type="entry name" value="Pec_lyase"/>
</dbReference>
<keyword evidence="8" id="KW-0624">Polysaccharide degradation</keyword>
<evidence type="ECO:0000256" key="9">
    <source>
        <dbReference type="SAM" id="SignalP"/>
    </source>
</evidence>
<dbReference type="SMART" id="SM00656">
    <property type="entry name" value="Amb_all"/>
    <property type="match status" value="1"/>
</dbReference>
<proteinExistence type="inferred from homology"/>
<sequence length="380" mass="40202">MKYTILATALATLAPGLYAQSVTGAAEGFARGVTGGGNATPVRPTTNAELISYLRDNVARVIVIDREFNFIGSEGTDTLPACSPWGTGSLCQKALNKDNWCIDVERSPITDQAITFDKAGVLAMTVGSNKSIIGVGNRGVLRGKGLRIVSGARNVIIQNIRITNINPNYVWGGDAITLDNTDLVWIDHVTTDLIARQHIVLGPNPSGRVTISNSDINGATTRSATCDNHHYWTIYFTGSSDRITMKGNYIRGTSGRSPKVAGNTVLHAVNNYWFDNSGHAFEAGSNGQILIEGNVFQNVLRTKDPNTSGARVFAAPNPTLNSQCSAALGRACQLNAYGSSPALTDADTSIFSAFSGQNAATAASTDSIKDIPTKAGYGKI</sequence>
<evidence type="ECO:0000256" key="2">
    <source>
        <dbReference type="ARBA" id="ARBA00010980"/>
    </source>
</evidence>
<evidence type="ECO:0000256" key="1">
    <source>
        <dbReference type="ARBA" id="ARBA00004613"/>
    </source>
</evidence>
<dbReference type="SUPFAM" id="SSF51126">
    <property type="entry name" value="Pectin lyase-like"/>
    <property type="match status" value="1"/>
</dbReference>
<dbReference type="Proteomes" id="UP000240883">
    <property type="component" value="Unassembled WGS sequence"/>
</dbReference>
<evidence type="ECO:0000313" key="12">
    <source>
        <dbReference type="Proteomes" id="UP000240883"/>
    </source>
</evidence>
<dbReference type="PANTHER" id="PTHR31683">
    <property type="entry name" value="PECTATE LYASE 18-RELATED"/>
    <property type="match status" value="1"/>
</dbReference>
<feature type="domain" description="Pectate lyase" evidence="10">
    <location>
        <begin position="99"/>
        <end position="302"/>
    </location>
</feature>
<feature type="non-terminal residue" evidence="11">
    <location>
        <position position="380"/>
    </location>
</feature>
<comment type="subcellular location">
    <subcellularLocation>
        <location evidence="1 8">Secreted</location>
    </subcellularLocation>
</comment>
<dbReference type="GO" id="GO:0000272">
    <property type="term" value="P:polysaccharide catabolic process"/>
    <property type="evidence" value="ECO:0007669"/>
    <property type="project" value="UniProtKB-KW"/>
</dbReference>
<dbReference type="AlphaFoldDB" id="A0A2T2P1D5"/>
<evidence type="ECO:0000259" key="10">
    <source>
        <dbReference type="SMART" id="SM00656"/>
    </source>
</evidence>
<keyword evidence="8" id="KW-0119">Carbohydrate metabolism</keyword>
<dbReference type="FunFam" id="2.160.20.10:FF:000003">
    <property type="entry name" value="Pectin lyase F"/>
    <property type="match status" value="1"/>
</dbReference>
<name>A0A2T2P1D5_CORCC</name>
<dbReference type="InterPro" id="IPR012334">
    <property type="entry name" value="Pectin_lyas_fold"/>
</dbReference>
<dbReference type="Gene3D" id="2.160.20.10">
    <property type="entry name" value="Single-stranded right-handed beta-helix, Pectin lyase-like"/>
    <property type="match status" value="1"/>
</dbReference>
<dbReference type="PANTHER" id="PTHR31683:SF16">
    <property type="entry name" value="PECTIN LYASE A-RELATED"/>
    <property type="match status" value="1"/>
</dbReference>
<feature type="chain" id="PRO_5015765789" description="pectin lyase" evidence="9">
    <location>
        <begin position="20"/>
        <end position="380"/>
    </location>
</feature>
<dbReference type="STRING" id="1448308.A0A2T2P1D5"/>
<dbReference type="Pfam" id="PF00544">
    <property type="entry name" value="Pectate_lyase_4"/>
    <property type="match status" value="1"/>
</dbReference>
<evidence type="ECO:0000256" key="8">
    <source>
        <dbReference type="RuleBase" id="RU361173"/>
    </source>
</evidence>
<keyword evidence="5 8" id="KW-0456">Lyase</keyword>
<dbReference type="OrthoDB" id="1637350at2759"/>
<dbReference type="GO" id="GO:0005576">
    <property type="term" value="C:extracellular region"/>
    <property type="evidence" value="ECO:0007669"/>
    <property type="project" value="UniProtKB-SubCell"/>
</dbReference>
<dbReference type="EC" id="4.2.2.10" evidence="7"/>
<dbReference type="EMBL" id="KZ678131">
    <property type="protein sequence ID" value="PSN71500.1"/>
    <property type="molecule type" value="Genomic_DNA"/>
</dbReference>
<evidence type="ECO:0000256" key="5">
    <source>
        <dbReference type="ARBA" id="ARBA00023239"/>
    </source>
</evidence>
<evidence type="ECO:0000256" key="4">
    <source>
        <dbReference type="ARBA" id="ARBA00022729"/>
    </source>
</evidence>
<dbReference type="GO" id="GO:0047490">
    <property type="term" value="F:pectin lyase activity"/>
    <property type="evidence" value="ECO:0007669"/>
    <property type="project" value="UniProtKB-EC"/>
</dbReference>
<evidence type="ECO:0000256" key="3">
    <source>
        <dbReference type="ARBA" id="ARBA00022525"/>
    </source>
</evidence>
<evidence type="ECO:0000313" key="11">
    <source>
        <dbReference type="EMBL" id="PSN71500.1"/>
    </source>
</evidence>
<protein>
    <recommendedName>
        <fullName evidence="7">pectin lyase</fullName>
        <ecNumber evidence="7">4.2.2.10</ecNumber>
    </recommendedName>
</protein>
<comment type="similarity">
    <text evidence="2 8">Belongs to the polysaccharide lyase 1 family.</text>
</comment>
<keyword evidence="12" id="KW-1185">Reference proteome</keyword>
<dbReference type="GO" id="GO:0030570">
    <property type="term" value="F:pectate lyase activity"/>
    <property type="evidence" value="ECO:0007669"/>
    <property type="project" value="InterPro"/>
</dbReference>
<feature type="signal peptide" evidence="9">
    <location>
        <begin position="1"/>
        <end position="19"/>
    </location>
</feature>
<evidence type="ECO:0000256" key="6">
    <source>
        <dbReference type="ARBA" id="ARBA00036818"/>
    </source>
</evidence>
<evidence type="ECO:0000256" key="7">
    <source>
        <dbReference type="ARBA" id="ARBA00039082"/>
    </source>
</evidence>
<accession>A0A2T2P1D5</accession>
<comment type="catalytic activity">
    <reaction evidence="6">
        <text>Eliminative cleavage of (1-&gt;4)-alpha-D-galacturonan methyl ester to give oligosaccharides with 4-deoxy-6-O-methyl-alpha-D-galact-4-enuronosyl groups at their non-reducing ends.</text>
        <dbReference type="EC" id="4.2.2.10"/>
    </reaction>
</comment>
<dbReference type="InterPro" id="IPR045032">
    <property type="entry name" value="PEL"/>
</dbReference>
<organism evidence="11 12">
    <name type="scientific">Corynespora cassiicola Philippines</name>
    <dbReference type="NCBI Taxonomy" id="1448308"/>
    <lineage>
        <taxon>Eukaryota</taxon>
        <taxon>Fungi</taxon>
        <taxon>Dikarya</taxon>
        <taxon>Ascomycota</taxon>
        <taxon>Pezizomycotina</taxon>
        <taxon>Dothideomycetes</taxon>
        <taxon>Pleosporomycetidae</taxon>
        <taxon>Pleosporales</taxon>
        <taxon>Corynesporascaceae</taxon>
        <taxon>Corynespora</taxon>
    </lineage>
</organism>
<keyword evidence="3 8" id="KW-0964">Secreted</keyword>